<reference evidence="1" key="1">
    <citation type="submission" date="2020-07" db="EMBL/GenBank/DDBJ databases">
        <title>Multicomponent nature underlies the extraordinary mechanical properties of spider dragline silk.</title>
        <authorList>
            <person name="Kono N."/>
            <person name="Nakamura H."/>
            <person name="Mori M."/>
            <person name="Yoshida Y."/>
            <person name="Ohtoshi R."/>
            <person name="Malay A.D."/>
            <person name="Moran D.A.P."/>
            <person name="Tomita M."/>
            <person name="Numata K."/>
            <person name="Arakawa K."/>
        </authorList>
    </citation>
    <scope>NUCLEOTIDE SEQUENCE</scope>
</reference>
<evidence type="ECO:0000313" key="2">
    <source>
        <dbReference type="Proteomes" id="UP000887116"/>
    </source>
</evidence>
<name>A0A8X6JZA8_TRICU</name>
<dbReference type="EMBL" id="BMAO01018454">
    <property type="protein sequence ID" value="GFR23601.1"/>
    <property type="molecule type" value="Genomic_DNA"/>
</dbReference>
<dbReference type="AlphaFoldDB" id="A0A8X6JZA8"/>
<evidence type="ECO:0000313" key="1">
    <source>
        <dbReference type="EMBL" id="GFR23601.1"/>
    </source>
</evidence>
<keyword evidence="1" id="KW-0808">Transferase</keyword>
<keyword evidence="2" id="KW-1185">Reference proteome</keyword>
<sequence length="111" mass="12687">MFGVNVSPFLLSATIKYHIEKYREQYPPATEMRDTCLYVDDVISGADDISQALKLSKDADRIMKNASITLRKWNLNNQALMRTWKGEGLEIHPRHLEDGSQIPLSKVLEIP</sequence>
<comment type="caution">
    <text evidence="1">The sequence shown here is derived from an EMBL/GenBank/DDBJ whole genome shotgun (WGS) entry which is preliminary data.</text>
</comment>
<proteinExistence type="predicted"/>
<organism evidence="1 2">
    <name type="scientific">Trichonephila clavata</name>
    <name type="common">Joro spider</name>
    <name type="synonym">Nephila clavata</name>
    <dbReference type="NCBI Taxonomy" id="2740835"/>
    <lineage>
        <taxon>Eukaryota</taxon>
        <taxon>Metazoa</taxon>
        <taxon>Ecdysozoa</taxon>
        <taxon>Arthropoda</taxon>
        <taxon>Chelicerata</taxon>
        <taxon>Arachnida</taxon>
        <taxon>Araneae</taxon>
        <taxon>Araneomorphae</taxon>
        <taxon>Entelegynae</taxon>
        <taxon>Araneoidea</taxon>
        <taxon>Nephilidae</taxon>
        <taxon>Trichonephila</taxon>
    </lineage>
</organism>
<keyword evidence="1" id="KW-0695">RNA-directed DNA polymerase</keyword>
<keyword evidence="1" id="KW-0548">Nucleotidyltransferase</keyword>
<dbReference type="OrthoDB" id="6437258at2759"/>
<accession>A0A8X6JZA8</accession>
<dbReference type="GO" id="GO:0003964">
    <property type="term" value="F:RNA-directed DNA polymerase activity"/>
    <property type="evidence" value="ECO:0007669"/>
    <property type="project" value="UniProtKB-KW"/>
</dbReference>
<protein>
    <submittedName>
        <fullName evidence="1">Reverse transcriptase domain-containing protein</fullName>
    </submittedName>
</protein>
<gene>
    <name evidence="1" type="primary">AVEN_231787_1</name>
    <name evidence="1" type="ORF">TNCT_15631</name>
</gene>
<dbReference type="Proteomes" id="UP000887116">
    <property type="component" value="Unassembled WGS sequence"/>
</dbReference>